<sequence length="317" mass="34961">MLDQQEARVQEPDSVLTASNNEDETPKHKFVVPTIKITRPMNGHKYSTPVPDQRYEKGVLFVPVKTEELGWDENGLYWNGTYAYPINDIYDDEGGVIGRRRNGPDGYRFVELYDGQTKPVRYATTNLDPQLAPARSVLQDGCESVSGSSPSLPDTEEGEEREIGMEEVSLASPPITMDAKASSEQKCGRMARPNLTLDTGIINARYNDLPSEDSDALDTGSSEGDSYSVAPSVWSRRSSSSLVHSESTTPETSSPHSELDKDEQASQGLEADLLTEKLSLLRDGQDPLAPSSEHRLTFESIGKLETQEDPCHATRHI</sequence>
<evidence type="ECO:0000313" key="2">
    <source>
        <dbReference type="Proteomes" id="UP000245626"/>
    </source>
</evidence>
<protein>
    <submittedName>
        <fullName evidence="1">Uncharacterized protein</fullName>
    </submittedName>
</protein>
<name>A0ACD0P6H2_9BASI</name>
<organism evidence="1 2">
    <name type="scientific">Violaceomyces palustris</name>
    <dbReference type="NCBI Taxonomy" id="1673888"/>
    <lineage>
        <taxon>Eukaryota</taxon>
        <taxon>Fungi</taxon>
        <taxon>Dikarya</taxon>
        <taxon>Basidiomycota</taxon>
        <taxon>Ustilaginomycotina</taxon>
        <taxon>Ustilaginomycetes</taxon>
        <taxon>Violaceomycetales</taxon>
        <taxon>Violaceomycetaceae</taxon>
        <taxon>Violaceomyces</taxon>
    </lineage>
</organism>
<keyword evidence="2" id="KW-1185">Reference proteome</keyword>
<proteinExistence type="predicted"/>
<evidence type="ECO:0000313" key="1">
    <source>
        <dbReference type="EMBL" id="PWN53581.1"/>
    </source>
</evidence>
<accession>A0ACD0P6H2</accession>
<dbReference type="Proteomes" id="UP000245626">
    <property type="component" value="Unassembled WGS sequence"/>
</dbReference>
<gene>
    <name evidence="1" type="ORF">IE53DRAFT_359888</name>
</gene>
<reference evidence="1 2" key="1">
    <citation type="journal article" date="2018" name="Mol. Biol. Evol.">
        <title>Broad Genomic Sampling Reveals a Smut Pathogenic Ancestry of the Fungal Clade Ustilaginomycotina.</title>
        <authorList>
            <person name="Kijpornyongpan T."/>
            <person name="Mondo S.J."/>
            <person name="Barry K."/>
            <person name="Sandor L."/>
            <person name="Lee J."/>
            <person name="Lipzen A."/>
            <person name="Pangilinan J."/>
            <person name="LaButti K."/>
            <person name="Hainaut M."/>
            <person name="Henrissat B."/>
            <person name="Grigoriev I.V."/>
            <person name="Spatafora J.W."/>
            <person name="Aime M.C."/>
        </authorList>
    </citation>
    <scope>NUCLEOTIDE SEQUENCE [LARGE SCALE GENOMIC DNA]</scope>
    <source>
        <strain evidence="1 2">SA 807</strain>
    </source>
</reference>
<dbReference type="EMBL" id="KZ819719">
    <property type="protein sequence ID" value="PWN53581.1"/>
    <property type="molecule type" value="Genomic_DNA"/>
</dbReference>